<evidence type="ECO:0000313" key="14">
    <source>
        <dbReference type="EMBL" id="MBC1486172.1"/>
    </source>
</evidence>
<feature type="domain" description="Glutamine amidotransferase" evidence="13">
    <location>
        <begin position="3"/>
        <end position="186"/>
    </location>
</feature>
<dbReference type="SUPFAM" id="SSF52317">
    <property type="entry name" value="Class I glutamine amidotransferase-like"/>
    <property type="match status" value="1"/>
</dbReference>
<evidence type="ECO:0000256" key="9">
    <source>
        <dbReference type="ARBA" id="ARBA00047838"/>
    </source>
</evidence>
<dbReference type="UniPathway" id="UPA00031">
    <property type="reaction ID" value="UER00010"/>
</dbReference>
<feature type="active site" evidence="11 12">
    <location>
        <position position="183"/>
    </location>
</feature>
<dbReference type="GO" id="GO:0000107">
    <property type="term" value="F:imidazoleglycerol-phosphate synthase activity"/>
    <property type="evidence" value="ECO:0007669"/>
    <property type="project" value="UniProtKB-UniRule"/>
</dbReference>
<dbReference type="PROSITE" id="PS51273">
    <property type="entry name" value="GATASE_TYPE_1"/>
    <property type="match status" value="1"/>
</dbReference>
<evidence type="ECO:0000256" key="10">
    <source>
        <dbReference type="ARBA" id="ARBA00049534"/>
    </source>
</evidence>
<evidence type="ECO:0000256" key="2">
    <source>
        <dbReference type="ARBA" id="ARBA00011152"/>
    </source>
</evidence>
<dbReference type="InterPro" id="IPR010139">
    <property type="entry name" value="Imidazole-glycPsynth_HisH"/>
</dbReference>
<dbReference type="GO" id="GO:0004359">
    <property type="term" value="F:glutaminase activity"/>
    <property type="evidence" value="ECO:0007669"/>
    <property type="project" value="UniProtKB-EC"/>
</dbReference>
<evidence type="ECO:0000256" key="12">
    <source>
        <dbReference type="PIRSR" id="PIRSR000495-1"/>
    </source>
</evidence>
<feature type="active site" evidence="11 12">
    <location>
        <position position="181"/>
    </location>
</feature>
<comment type="subunit">
    <text evidence="2 11">Heterodimer of HisH and HisF.</text>
</comment>
<dbReference type="AlphaFoldDB" id="A0A7X0X275"/>
<keyword evidence="7 11" id="KW-0368">Histidine biosynthesis</keyword>
<reference evidence="14 15" key="1">
    <citation type="submission" date="2020-03" db="EMBL/GenBank/DDBJ databases">
        <title>Soil Listeria distribution.</title>
        <authorList>
            <person name="Liao J."/>
            <person name="Wiedmann M."/>
        </authorList>
    </citation>
    <scope>NUCLEOTIDE SEQUENCE [LARGE SCALE GENOMIC DNA]</scope>
    <source>
        <strain evidence="14 15">FSL L7-1560</strain>
    </source>
</reference>
<dbReference type="PIRSF" id="PIRSF000495">
    <property type="entry name" value="Amidotransf_hisH"/>
    <property type="match status" value="1"/>
</dbReference>
<dbReference type="InterPro" id="IPR029062">
    <property type="entry name" value="Class_I_gatase-like"/>
</dbReference>
<keyword evidence="6 11" id="KW-0315">Glutamine amidotransferase</keyword>
<dbReference type="Gene3D" id="3.40.50.880">
    <property type="match status" value="1"/>
</dbReference>
<dbReference type="Proteomes" id="UP000523362">
    <property type="component" value="Unassembled WGS sequence"/>
</dbReference>
<dbReference type="GO" id="GO:0005737">
    <property type="term" value="C:cytoplasm"/>
    <property type="evidence" value="ECO:0007669"/>
    <property type="project" value="UniProtKB-SubCell"/>
</dbReference>
<name>A0A7X0X275_LISSE</name>
<dbReference type="RefSeq" id="WP_185383685.1">
    <property type="nucleotide sequence ID" value="NZ_CP063071.1"/>
</dbReference>
<dbReference type="PROSITE" id="PS51274">
    <property type="entry name" value="GATASE_COBBQ"/>
    <property type="match status" value="1"/>
</dbReference>
<keyword evidence="8 11" id="KW-0456">Lyase</keyword>
<dbReference type="NCBIfam" id="TIGR01855">
    <property type="entry name" value="IMP_synth_hisH"/>
    <property type="match status" value="1"/>
</dbReference>
<dbReference type="InterPro" id="IPR017926">
    <property type="entry name" value="GATASE"/>
</dbReference>
<evidence type="ECO:0000256" key="4">
    <source>
        <dbReference type="ARBA" id="ARBA00022605"/>
    </source>
</evidence>
<evidence type="ECO:0000256" key="5">
    <source>
        <dbReference type="ARBA" id="ARBA00022801"/>
    </source>
</evidence>
<protein>
    <recommendedName>
        <fullName evidence="11">Imidazole glycerol phosphate synthase subunit HisH</fullName>
        <ecNumber evidence="11">4.3.2.10</ecNumber>
    </recommendedName>
    <alternativeName>
        <fullName evidence="11">IGP synthase glutaminase subunit</fullName>
        <ecNumber evidence="11">3.5.1.2</ecNumber>
    </alternativeName>
    <alternativeName>
        <fullName evidence="11">IGP synthase subunit HisH</fullName>
    </alternativeName>
    <alternativeName>
        <fullName evidence="11">ImGP synthase subunit HisH</fullName>
        <shortName evidence="11">IGPS subunit HisH</shortName>
    </alternativeName>
</protein>
<dbReference type="EMBL" id="JAARRG010000004">
    <property type="protein sequence ID" value="MBC1486172.1"/>
    <property type="molecule type" value="Genomic_DNA"/>
</dbReference>
<dbReference type="CDD" id="cd01748">
    <property type="entry name" value="GATase1_IGP_Synthase"/>
    <property type="match status" value="1"/>
</dbReference>
<dbReference type="PANTHER" id="PTHR42701">
    <property type="entry name" value="IMIDAZOLE GLYCEROL PHOSPHATE SYNTHASE SUBUNIT HISH"/>
    <property type="match status" value="1"/>
</dbReference>
<feature type="active site" description="Nucleophile" evidence="11 12">
    <location>
        <position position="79"/>
    </location>
</feature>
<evidence type="ECO:0000313" key="15">
    <source>
        <dbReference type="Proteomes" id="UP000523362"/>
    </source>
</evidence>
<evidence type="ECO:0000256" key="1">
    <source>
        <dbReference type="ARBA" id="ARBA00005091"/>
    </source>
</evidence>
<accession>A0A7X0X275</accession>
<evidence type="ECO:0000256" key="3">
    <source>
        <dbReference type="ARBA" id="ARBA00022490"/>
    </source>
</evidence>
<comment type="caution">
    <text evidence="14">The sequence shown here is derived from an EMBL/GenBank/DDBJ whole genome shotgun (WGS) entry which is preliminary data.</text>
</comment>
<dbReference type="GO" id="GO:0016829">
    <property type="term" value="F:lyase activity"/>
    <property type="evidence" value="ECO:0007669"/>
    <property type="project" value="UniProtKB-KW"/>
</dbReference>
<evidence type="ECO:0000256" key="6">
    <source>
        <dbReference type="ARBA" id="ARBA00022962"/>
    </source>
</evidence>
<comment type="catalytic activity">
    <reaction evidence="9 11">
        <text>5-[(5-phospho-1-deoxy-D-ribulos-1-ylimino)methylamino]-1-(5-phospho-beta-D-ribosyl)imidazole-4-carboxamide + L-glutamine = D-erythro-1-(imidazol-4-yl)glycerol 3-phosphate + 5-amino-1-(5-phospho-beta-D-ribosyl)imidazole-4-carboxamide + L-glutamate + H(+)</text>
        <dbReference type="Rhea" id="RHEA:24793"/>
        <dbReference type="ChEBI" id="CHEBI:15378"/>
        <dbReference type="ChEBI" id="CHEBI:29985"/>
        <dbReference type="ChEBI" id="CHEBI:58278"/>
        <dbReference type="ChEBI" id="CHEBI:58359"/>
        <dbReference type="ChEBI" id="CHEBI:58475"/>
        <dbReference type="ChEBI" id="CHEBI:58525"/>
        <dbReference type="EC" id="4.3.2.10"/>
    </reaction>
</comment>
<dbReference type="PANTHER" id="PTHR42701:SF1">
    <property type="entry name" value="IMIDAZOLE GLYCEROL PHOSPHATE SYNTHASE SUBUNIT HISH"/>
    <property type="match status" value="1"/>
</dbReference>
<evidence type="ECO:0000256" key="7">
    <source>
        <dbReference type="ARBA" id="ARBA00023102"/>
    </source>
</evidence>
<gene>
    <name evidence="11 14" type="primary">hisH</name>
    <name evidence="14" type="ORF">HB897_08045</name>
</gene>
<comment type="subcellular location">
    <subcellularLocation>
        <location evidence="11">Cytoplasm</location>
    </subcellularLocation>
</comment>
<sequence length="210" mass="22969">MIVIVDYDTGNTKSIRKALDFIGLPNKISSNKKDIKAADGIILPGVGAFPEAMQELIQRGLDTTLKEVAATGKPILGVCLGMQLLLDSSNEHSLTKGLGLIPGQVEKLPDEPKFAVPHMGWNQLNIHQTTPLTTNLEGEYVYYVHSYYANCPEKYIIATSSYSVEIPSMINNGNIYGAQFHPEKSGEIGLRILTGFKEVIETCKSSQQSI</sequence>
<comment type="catalytic activity">
    <reaction evidence="10 11">
        <text>L-glutamine + H2O = L-glutamate + NH4(+)</text>
        <dbReference type="Rhea" id="RHEA:15889"/>
        <dbReference type="ChEBI" id="CHEBI:15377"/>
        <dbReference type="ChEBI" id="CHEBI:28938"/>
        <dbReference type="ChEBI" id="CHEBI:29985"/>
        <dbReference type="ChEBI" id="CHEBI:58359"/>
        <dbReference type="EC" id="3.5.1.2"/>
    </reaction>
</comment>
<dbReference type="GO" id="GO:0000105">
    <property type="term" value="P:L-histidine biosynthetic process"/>
    <property type="evidence" value="ECO:0007669"/>
    <property type="project" value="UniProtKB-UniRule"/>
</dbReference>
<keyword evidence="4 11" id="KW-0028">Amino-acid biosynthesis</keyword>
<comment type="function">
    <text evidence="11">IGPS catalyzes the conversion of PRFAR and glutamine to IGP, AICAR and glutamate. The HisH subunit catalyzes the hydrolysis of glutamine to glutamate and ammonia as part of the synthesis of IGP and AICAR. The resulting ammonia molecule is channeled to the active site of HisF.</text>
</comment>
<comment type="pathway">
    <text evidence="1 11">Amino-acid biosynthesis; L-histidine biosynthesis; L-histidine from 5-phospho-alpha-D-ribose 1-diphosphate: step 5/9.</text>
</comment>
<keyword evidence="5 11" id="KW-0378">Hydrolase</keyword>
<dbReference type="FunFam" id="3.40.50.880:FF:000028">
    <property type="entry name" value="Imidazole glycerol phosphate synthase subunit HisH"/>
    <property type="match status" value="1"/>
</dbReference>
<evidence type="ECO:0000259" key="13">
    <source>
        <dbReference type="Pfam" id="PF00117"/>
    </source>
</evidence>
<proteinExistence type="inferred from homology"/>
<dbReference type="Pfam" id="PF00117">
    <property type="entry name" value="GATase"/>
    <property type="match status" value="1"/>
</dbReference>
<dbReference type="EC" id="3.5.1.2" evidence="11"/>
<evidence type="ECO:0000256" key="11">
    <source>
        <dbReference type="HAMAP-Rule" id="MF_00278"/>
    </source>
</evidence>
<evidence type="ECO:0000256" key="8">
    <source>
        <dbReference type="ARBA" id="ARBA00023239"/>
    </source>
</evidence>
<organism evidence="14 15">
    <name type="scientific">Listeria seeligeri</name>
    <dbReference type="NCBI Taxonomy" id="1640"/>
    <lineage>
        <taxon>Bacteria</taxon>
        <taxon>Bacillati</taxon>
        <taxon>Bacillota</taxon>
        <taxon>Bacilli</taxon>
        <taxon>Bacillales</taxon>
        <taxon>Listeriaceae</taxon>
        <taxon>Listeria</taxon>
    </lineage>
</organism>
<dbReference type="HAMAP" id="MF_00278">
    <property type="entry name" value="HisH"/>
    <property type="match status" value="1"/>
</dbReference>
<dbReference type="EC" id="4.3.2.10" evidence="11"/>
<keyword evidence="3 11" id="KW-0963">Cytoplasm</keyword>